<dbReference type="InParanoid" id="A7F362"/>
<gene>
    <name evidence="1" type="ORF">SS1G_11708</name>
</gene>
<name>A7F362_SCLS1</name>
<protein>
    <submittedName>
        <fullName evidence="1">Uncharacterized protein</fullName>
    </submittedName>
</protein>
<dbReference type="EMBL" id="CH476640">
    <property type="protein sequence ID" value="EDN97183.1"/>
    <property type="molecule type" value="Genomic_DNA"/>
</dbReference>
<dbReference type="GeneID" id="5483083"/>
<proteinExistence type="predicted"/>
<dbReference type="Proteomes" id="UP000001312">
    <property type="component" value="Unassembled WGS sequence"/>
</dbReference>
<organism evidence="1 2">
    <name type="scientific">Sclerotinia sclerotiorum (strain ATCC 18683 / 1980 / Ss-1)</name>
    <name type="common">White mold</name>
    <name type="synonym">Whetzelinia sclerotiorum</name>
    <dbReference type="NCBI Taxonomy" id="665079"/>
    <lineage>
        <taxon>Eukaryota</taxon>
        <taxon>Fungi</taxon>
        <taxon>Dikarya</taxon>
        <taxon>Ascomycota</taxon>
        <taxon>Pezizomycotina</taxon>
        <taxon>Leotiomycetes</taxon>
        <taxon>Helotiales</taxon>
        <taxon>Sclerotiniaceae</taxon>
        <taxon>Sclerotinia</taxon>
    </lineage>
</organism>
<evidence type="ECO:0000313" key="1">
    <source>
        <dbReference type="EMBL" id="EDN97183.1"/>
    </source>
</evidence>
<reference evidence="2" key="1">
    <citation type="journal article" date="2011" name="PLoS Genet.">
        <title>Genomic analysis of the necrotrophic fungal pathogens Sclerotinia sclerotiorum and Botrytis cinerea.</title>
        <authorList>
            <person name="Amselem J."/>
            <person name="Cuomo C.A."/>
            <person name="van Kan J.A."/>
            <person name="Viaud M."/>
            <person name="Benito E.P."/>
            <person name="Couloux A."/>
            <person name="Coutinho P.M."/>
            <person name="de Vries R.P."/>
            <person name="Dyer P.S."/>
            <person name="Fillinger S."/>
            <person name="Fournier E."/>
            <person name="Gout L."/>
            <person name="Hahn M."/>
            <person name="Kohn L."/>
            <person name="Lapalu N."/>
            <person name="Plummer K.M."/>
            <person name="Pradier J.M."/>
            <person name="Quevillon E."/>
            <person name="Sharon A."/>
            <person name="Simon A."/>
            <person name="ten Have A."/>
            <person name="Tudzynski B."/>
            <person name="Tudzynski P."/>
            <person name="Wincker P."/>
            <person name="Andrew M."/>
            <person name="Anthouard V."/>
            <person name="Beever R.E."/>
            <person name="Beffa R."/>
            <person name="Benoit I."/>
            <person name="Bouzid O."/>
            <person name="Brault B."/>
            <person name="Chen Z."/>
            <person name="Choquer M."/>
            <person name="Collemare J."/>
            <person name="Cotton P."/>
            <person name="Danchin E.G."/>
            <person name="Da Silva C."/>
            <person name="Gautier A."/>
            <person name="Giraud C."/>
            <person name="Giraud T."/>
            <person name="Gonzalez C."/>
            <person name="Grossetete S."/>
            <person name="Guldener U."/>
            <person name="Henrissat B."/>
            <person name="Howlett B.J."/>
            <person name="Kodira C."/>
            <person name="Kretschmer M."/>
            <person name="Lappartient A."/>
            <person name="Leroch M."/>
            <person name="Levis C."/>
            <person name="Mauceli E."/>
            <person name="Neuveglise C."/>
            <person name="Oeser B."/>
            <person name="Pearson M."/>
            <person name="Poulain J."/>
            <person name="Poussereau N."/>
            <person name="Quesneville H."/>
            <person name="Rascle C."/>
            <person name="Schumacher J."/>
            <person name="Segurens B."/>
            <person name="Sexton A."/>
            <person name="Silva E."/>
            <person name="Sirven C."/>
            <person name="Soanes D.M."/>
            <person name="Talbot N.J."/>
            <person name="Templeton M."/>
            <person name="Yandava C."/>
            <person name="Yarden O."/>
            <person name="Zeng Q."/>
            <person name="Rollins J.A."/>
            <person name="Lebrun M.H."/>
            <person name="Dickman M."/>
        </authorList>
    </citation>
    <scope>NUCLEOTIDE SEQUENCE [LARGE SCALE GENOMIC DNA]</scope>
    <source>
        <strain evidence="2">ATCC 18683 / 1980 / Ss-1</strain>
    </source>
</reference>
<sequence length="110" mass="12818">MQQFIQTRDYQRSAINGYLDKEGQTYNEVGERLYNCCNKGVSDWITNQIRTAQEMQRFENKINEGSISNKTNHFESEYDSTEDIEIAGGVESVSRFARVLRINKHTNKTE</sequence>
<accession>A7F362</accession>
<dbReference type="RefSeq" id="XP_001586679.1">
    <property type="nucleotide sequence ID" value="XM_001586629.1"/>
</dbReference>
<dbReference type="AlphaFoldDB" id="A7F362"/>
<keyword evidence="2" id="KW-1185">Reference proteome</keyword>
<evidence type="ECO:0000313" key="2">
    <source>
        <dbReference type="Proteomes" id="UP000001312"/>
    </source>
</evidence>
<dbReference type="KEGG" id="ssl:SS1G_11708"/>